<keyword evidence="9" id="KW-1185">Reference proteome</keyword>
<evidence type="ECO:0000313" key="8">
    <source>
        <dbReference type="EMBL" id="GLD47189.1"/>
    </source>
</evidence>
<dbReference type="EMBL" id="BRZM01000003">
    <property type="protein sequence ID" value="GLD47189.1"/>
    <property type="molecule type" value="Genomic_DNA"/>
</dbReference>
<comment type="caution">
    <text evidence="8">The sequence shown here is derived from an EMBL/GenBank/DDBJ whole genome shotgun (WGS) entry which is preliminary data.</text>
</comment>
<name>A0AAD3QV84_LATJO</name>
<feature type="region of interest" description="Disordered" evidence="6">
    <location>
        <begin position="1"/>
        <end position="99"/>
    </location>
</feature>
<feature type="domain" description="Cytoskeleton-associated protein 2 C-terminal" evidence="7">
    <location>
        <begin position="273"/>
        <end position="321"/>
    </location>
</feature>
<feature type="compositionally biased region" description="Acidic residues" evidence="6">
    <location>
        <begin position="478"/>
        <end position="493"/>
    </location>
</feature>
<evidence type="ECO:0000256" key="2">
    <source>
        <dbReference type="ARBA" id="ARBA00009468"/>
    </source>
</evidence>
<reference evidence="8" key="1">
    <citation type="submission" date="2022-08" db="EMBL/GenBank/DDBJ databases">
        <title>Genome sequencing of akame (Lates japonicus).</title>
        <authorList>
            <person name="Hashiguchi Y."/>
            <person name="Takahashi H."/>
        </authorList>
    </citation>
    <scope>NUCLEOTIDE SEQUENCE</scope>
    <source>
        <strain evidence="8">Kochi</strain>
    </source>
</reference>
<keyword evidence="3" id="KW-0963">Cytoplasm</keyword>
<dbReference type="GO" id="GO:0015630">
    <property type="term" value="C:microtubule cytoskeleton"/>
    <property type="evidence" value="ECO:0007669"/>
    <property type="project" value="TreeGrafter"/>
</dbReference>
<evidence type="ECO:0000259" key="7">
    <source>
        <dbReference type="Pfam" id="PF15297"/>
    </source>
</evidence>
<evidence type="ECO:0000256" key="6">
    <source>
        <dbReference type="SAM" id="MobiDB-lite"/>
    </source>
</evidence>
<accession>A0AAD3QV84</accession>
<feature type="region of interest" description="Disordered" evidence="6">
    <location>
        <begin position="429"/>
        <end position="493"/>
    </location>
</feature>
<gene>
    <name evidence="8" type="ORF">AKAME5_000141200</name>
</gene>
<proteinExistence type="inferred from homology"/>
<sequence length="606" mass="65812">MDNVAVSRRNHTNKKGNKENTQPAHGSKSLIKRDKTAVAPFHLKSNEKEETLAKNGPLKAKAKQADMRSTSGEALKKAKTGQKDGKRAAPSDVTQRQTYSQAFLTEQAVRHKKIVAEATKPPATVQSSRSAPGMYKGKIVQSKIGSIWKSSVSVDRADPKPSASKTESQRVGNTTKTRSKSVADLPGHGTQKPAPTRSKSVVDRPAQVSKPAVTSRPPAGFTSARPPARTVPATLSSTSCRNTTVAPTKGSGTQVSKPKISATDKKVNKPPVSSTLSQYRFTVETAEERRAKLAEWLASKGKTFKRPAMTTAAPPKTNASKPGAGPKSQSHVEPQPAAQCKPQPEPSLEVHQPHSPAANCANTQGAELTAYNQTPVIMNTSLELLENSDVDLLVDPQDSVDNIVVNLCDALEAMATPSKCSDEISQASDECNDVDNKPKDECKKEEVKSETPQDVSEQLKVEPVKNEAEESGEHKVETDDEEEVESDEDDDDCVMETTPQMEDASVVKYSVKTTPYLQSVKKTIEGEVSASTSRRKSNIKDLKFLTPVRRSCRIQRKSSHLPAMLVDHDTCVSSLAELVKLDDDPNAYIYRKNPALLEDLPDQPRL</sequence>
<feature type="compositionally biased region" description="Basic and acidic residues" evidence="6">
    <location>
        <begin position="434"/>
        <end position="477"/>
    </location>
</feature>
<keyword evidence="5" id="KW-0206">Cytoskeleton</keyword>
<evidence type="ECO:0000256" key="4">
    <source>
        <dbReference type="ARBA" id="ARBA00022553"/>
    </source>
</evidence>
<feature type="compositionally biased region" description="Polar residues" evidence="6">
    <location>
        <begin position="163"/>
        <end position="176"/>
    </location>
</feature>
<protein>
    <submittedName>
        <fullName evidence="8">Cytoskeleton-associated protein 2-like protein</fullName>
    </submittedName>
</protein>
<feature type="compositionally biased region" description="Polar residues" evidence="6">
    <location>
        <begin position="233"/>
        <end position="256"/>
    </location>
</feature>
<feature type="domain" description="Cytoskeleton-associated protein 2 C-terminal" evidence="7">
    <location>
        <begin position="424"/>
        <end position="596"/>
    </location>
</feature>
<comment type="subcellular location">
    <subcellularLocation>
        <location evidence="1">Cytoplasm</location>
        <location evidence="1">Cytoskeleton</location>
    </subcellularLocation>
</comment>
<evidence type="ECO:0000256" key="5">
    <source>
        <dbReference type="ARBA" id="ARBA00023212"/>
    </source>
</evidence>
<evidence type="ECO:0000256" key="3">
    <source>
        <dbReference type="ARBA" id="ARBA00022490"/>
    </source>
</evidence>
<organism evidence="8 9">
    <name type="scientific">Lates japonicus</name>
    <name type="common">Japanese lates</name>
    <dbReference type="NCBI Taxonomy" id="270547"/>
    <lineage>
        <taxon>Eukaryota</taxon>
        <taxon>Metazoa</taxon>
        <taxon>Chordata</taxon>
        <taxon>Craniata</taxon>
        <taxon>Vertebrata</taxon>
        <taxon>Euteleostomi</taxon>
        <taxon>Actinopterygii</taxon>
        <taxon>Neopterygii</taxon>
        <taxon>Teleostei</taxon>
        <taxon>Neoteleostei</taxon>
        <taxon>Acanthomorphata</taxon>
        <taxon>Carangaria</taxon>
        <taxon>Carangaria incertae sedis</taxon>
        <taxon>Centropomidae</taxon>
        <taxon>Lates</taxon>
    </lineage>
</organism>
<evidence type="ECO:0000256" key="1">
    <source>
        <dbReference type="ARBA" id="ARBA00004245"/>
    </source>
</evidence>
<keyword evidence="4" id="KW-0597">Phosphoprotein</keyword>
<dbReference type="PANTHER" id="PTHR16076:SF8">
    <property type="entry name" value="CYTOSKELETON-ASSOCIATED PROTEIN 2"/>
    <property type="match status" value="1"/>
</dbReference>
<dbReference type="Pfam" id="PF15297">
    <property type="entry name" value="CKAP2_C"/>
    <property type="match status" value="2"/>
</dbReference>
<dbReference type="GO" id="GO:0007026">
    <property type="term" value="P:negative regulation of microtubule depolymerization"/>
    <property type="evidence" value="ECO:0007669"/>
    <property type="project" value="TreeGrafter"/>
</dbReference>
<feature type="region of interest" description="Disordered" evidence="6">
    <location>
        <begin position="304"/>
        <end position="360"/>
    </location>
</feature>
<evidence type="ECO:0000313" key="9">
    <source>
        <dbReference type="Proteomes" id="UP001279410"/>
    </source>
</evidence>
<dbReference type="PANTHER" id="PTHR16076">
    <property type="entry name" value="CYTOSKELETON ASSOCIATED PROTEIN 2-RELATED"/>
    <property type="match status" value="1"/>
</dbReference>
<comment type="similarity">
    <text evidence="2">Belongs to the CKAP2 family.</text>
</comment>
<dbReference type="InterPro" id="IPR026165">
    <property type="entry name" value="CKAP2_fam"/>
</dbReference>
<dbReference type="InterPro" id="IPR029197">
    <property type="entry name" value="CKAP2_C"/>
</dbReference>
<feature type="region of interest" description="Disordered" evidence="6">
    <location>
        <begin position="114"/>
        <end position="275"/>
    </location>
</feature>
<dbReference type="AlphaFoldDB" id="A0AAD3QV84"/>
<dbReference type="Proteomes" id="UP001279410">
    <property type="component" value="Unassembled WGS sequence"/>
</dbReference>